<accession>A0A644VU65</accession>
<proteinExistence type="predicted"/>
<evidence type="ECO:0000259" key="1">
    <source>
        <dbReference type="Pfam" id="PF00535"/>
    </source>
</evidence>
<dbReference type="SUPFAM" id="SSF53448">
    <property type="entry name" value="Nucleotide-diphospho-sugar transferases"/>
    <property type="match status" value="1"/>
</dbReference>
<protein>
    <recommendedName>
        <fullName evidence="1">Glycosyltransferase 2-like domain-containing protein</fullName>
    </recommendedName>
</protein>
<comment type="caution">
    <text evidence="2">The sequence shown here is derived from an EMBL/GenBank/DDBJ whole genome shotgun (WGS) entry which is preliminary data.</text>
</comment>
<gene>
    <name evidence="2" type="ORF">SDC9_41127</name>
</gene>
<organism evidence="2">
    <name type="scientific">bioreactor metagenome</name>
    <dbReference type="NCBI Taxonomy" id="1076179"/>
    <lineage>
        <taxon>unclassified sequences</taxon>
        <taxon>metagenomes</taxon>
        <taxon>ecological metagenomes</taxon>
    </lineage>
</organism>
<dbReference type="Gene3D" id="3.90.550.10">
    <property type="entry name" value="Spore Coat Polysaccharide Biosynthesis Protein SpsA, Chain A"/>
    <property type="match status" value="1"/>
</dbReference>
<dbReference type="Pfam" id="PF00535">
    <property type="entry name" value="Glycos_transf_2"/>
    <property type="match status" value="1"/>
</dbReference>
<dbReference type="PANTHER" id="PTHR43685:SF2">
    <property type="entry name" value="GLYCOSYLTRANSFERASE 2-LIKE DOMAIN-CONTAINING PROTEIN"/>
    <property type="match status" value="1"/>
</dbReference>
<dbReference type="CDD" id="cd00761">
    <property type="entry name" value="Glyco_tranf_GTA_type"/>
    <property type="match status" value="1"/>
</dbReference>
<evidence type="ECO:0000313" key="2">
    <source>
        <dbReference type="EMBL" id="MPL94964.1"/>
    </source>
</evidence>
<dbReference type="EMBL" id="VSSQ01000449">
    <property type="protein sequence ID" value="MPL94964.1"/>
    <property type="molecule type" value="Genomic_DNA"/>
</dbReference>
<dbReference type="PANTHER" id="PTHR43685">
    <property type="entry name" value="GLYCOSYLTRANSFERASE"/>
    <property type="match status" value="1"/>
</dbReference>
<name>A0A644VU65_9ZZZZ</name>
<dbReference type="AlphaFoldDB" id="A0A644VU65"/>
<dbReference type="InterPro" id="IPR001173">
    <property type="entry name" value="Glyco_trans_2-like"/>
</dbReference>
<feature type="domain" description="Glycosyltransferase 2-like" evidence="1">
    <location>
        <begin position="13"/>
        <end position="127"/>
    </location>
</feature>
<dbReference type="InterPro" id="IPR029044">
    <property type="entry name" value="Nucleotide-diphossugar_trans"/>
</dbReference>
<dbReference type="InterPro" id="IPR050834">
    <property type="entry name" value="Glycosyltransf_2"/>
</dbReference>
<reference evidence="2" key="1">
    <citation type="submission" date="2019-08" db="EMBL/GenBank/DDBJ databases">
        <authorList>
            <person name="Kucharzyk K."/>
            <person name="Murdoch R.W."/>
            <person name="Higgins S."/>
            <person name="Loffler F."/>
        </authorList>
    </citation>
    <scope>NUCLEOTIDE SEQUENCE</scope>
</reference>
<sequence>MNSQDIIMQPKITIIVPLYNKVAEVGRALKSILTQTISEYELLIIDGGSTDGSLNVVEPYLQDSRIRLLHQKSKGLPAGRNEAILESKGDLIAFLDADDEWHPNFLETIIRLYNTYPGAGIYATAYERCVIDICKDNIVRGLPPERPWEGYIPSYFRMYVEAGYPPFCPCSVALDRHVFDKVGYFNPDSRVGEDVEMWVKVAFNCDIVFTTNMCARYHMVSSNKMINDFKVLEMHPAVTYLLSLPDEYLQFHQNRIDIIAFIEYLKLVTVYFNIGAGECKLARKILSESHTNRDIIRRVGLTVMAHLPRSFGKVFIHQYIKLPLIEYKLRNLFKFGETNK</sequence>